<dbReference type="RefSeq" id="XP_026732689.1">
    <property type="nucleotide sequence ID" value="XM_026876888.1"/>
</dbReference>
<keyword evidence="1 7" id="KW-0646">Protease inhibitor</keyword>
<dbReference type="Gene3D" id="3.30.497.10">
    <property type="entry name" value="Antithrombin, subunit I, domain 2"/>
    <property type="match status" value="1"/>
</dbReference>
<dbReference type="GeneID" id="113497357"/>
<dbReference type="GO" id="GO:0005615">
    <property type="term" value="C:extracellular space"/>
    <property type="evidence" value="ECO:0007669"/>
    <property type="project" value="InterPro"/>
</dbReference>
<dbReference type="InterPro" id="IPR023796">
    <property type="entry name" value="Serpin_dom"/>
</dbReference>
<evidence type="ECO:0000256" key="4">
    <source>
        <dbReference type="SAM" id="SignalP"/>
    </source>
</evidence>
<keyword evidence="2 7" id="KW-0722">Serine protease inhibitor</keyword>
<dbReference type="GO" id="GO:0004867">
    <property type="term" value="F:serine-type endopeptidase inhibitor activity"/>
    <property type="evidence" value="ECO:0007669"/>
    <property type="project" value="UniProtKB-KW"/>
</dbReference>
<feature type="signal peptide" evidence="4">
    <location>
        <begin position="1"/>
        <end position="21"/>
    </location>
</feature>
<name>A0A7E5VWI6_TRINI</name>
<proteinExistence type="inferred from homology"/>
<dbReference type="AlphaFoldDB" id="A0A7E5VWI6"/>
<evidence type="ECO:0000256" key="2">
    <source>
        <dbReference type="ARBA" id="ARBA00022900"/>
    </source>
</evidence>
<dbReference type="Proteomes" id="UP000322000">
    <property type="component" value="Chromosome 9"/>
</dbReference>
<protein>
    <submittedName>
        <fullName evidence="7">Serine protease inhibitor 28Dc-like isoform X2</fullName>
    </submittedName>
</protein>
<dbReference type="InterPro" id="IPR023795">
    <property type="entry name" value="Serpin_CS"/>
</dbReference>
<dbReference type="InterPro" id="IPR036186">
    <property type="entry name" value="Serpin_sf"/>
</dbReference>
<evidence type="ECO:0000256" key="1">
    <source>
        <dbReference type="ARBA" id="ARBA00022690"/>
    </source>
</evidence>
<accession>A0A7E5VWI6</accession>
<dbReference type="InterPro" id="IPR042185">
    <property type="entry name" value="Serpin_sf_2"/>
</dbReference>
<dbReference type="InterPro" id="IPR000215">
    <property type="entry name" value="Serpin_fam"/>
</dbReference>
<reference evidence="7" key="1">
    <citation type="submission" date="2025-08" db="UniProtKB">
        <authorList>
            <consortium name="RefSeq"/>
        </authorList>
    </citation>
    <scope>IDENTIFICATION</scope>
</reference>
<dbReference type="Pfam" id="PF00079">
    <property type="entry name" value="Serpin"/>
    <property type="match status" value="1"/>
</dbReference>
<feature type="chain" id="PRO_5028865420" evidence="4">
    <location>
        <begin position="22"/>
        <end position="432"/>
    </location>
</feature>
<feature type="domain" description="Serpin" evidence="5">
    <location>
        <begin position="61"/>
        <end position="427"/>
    </location>
</feature>
<dbReference type="SUPFAM" id="SSF56574">
    <property type="entry name" value="Serpins"/>
    <property type="match status" value="1"/>
</dbReference>
<dbReference type="Gene3D" id="2.30.39.10">
    <property type="entry name" value="Alpha-1-antitrypsin, domain 1"/>
    <property type="match status" value="2"/>
</dbReference>
<evidence type="ECO:0000313" key="6">
    <source>
        <dbReference type="Proteomes" id="UP000322000"/>
    </source>
</evidence>
<evidence type="ECO:0000256" key="3">
    <source>
        <dbReference type="RuleBase" id="RU000411"/>
    </source>
</evidence>
<dbReference type="SMART" id="SM00093">
    <property type="entry name" value="SERPIN"/>
    <property type="match status" value="1"/>
</dbReference>
<dbReference type="CDD" id="cd00172">
    <property type="entry name" value="serpin"/>
    <property type="match status" value="1"/>
</dbReference>
<dbReference type="InterPro" id="IPR042178">
    <property type="entry name" value="Serpin_sf_1"/>
</dbReference>
<evidence type="ECO:0000259" key="5">
    <source>
        <dbReference type="SMART" id="SM00093"/>
    </source>
</evidence>
<sequence>MEVKAWVILTLTALSIHGSCGQEPTETIETTENVEETVTSTTMVTTSKEVDIASTINEFGYKLLVRIMQQRTNDNVVISPSGVVDILKNRRNHEQFGALLQALNTNVSSKTLYADAMFVDEHTPLREIYRKYLNDVYRGDVLNTDFKQSEEARLFINEWVRNHTEGNIEKFLVHPLPTSTKVVLLSALYFKGQWEQPFVPEYTMKIPFNTTKNEVMADLMLNFGHFRYSFSRKHSLHILALPYNDSETTMYALKPRFPKRLSILELMESLDYKEIDEIISGMSKKKCVIRFPKMAMRNSIKLEDTLKAMGMRTMFTPGLANFALMVNSNLVANRTEEEIITDIDQGRIQTKGVSDMINGLPNPGLHIDSIVHDVKMTIDEYGTEAVAATSAILARSAEQFYADSPFYMFIRNERTKLVTFSAVIFDPTVTIA</sequence>
<dbReference type="PANTHER" id="PTHR11461:SF342">
    <property type="entry name" value="SERINE PROTEASE INHIBITOR 28DC"/>
    <property type="match status" value="1"/>
</dbReference>
<dbReference type="PANTHER" id="PTHR11461">
    <property type="entry name" value="SERINE PROTEASE INHIBITOR, SERPIN"/>
    <property type="match status" value="1"/>
</dbReference>
<keyword evidence="6" id="KW-1185">Reference proteome</keyword>
<comment type="similarity">
    <text evidence="3">Belongs to the serpin family.</text>
</comment>
<evidence type="ECO:0000313" key="7">
    <source>
        <dbReference type="RefSeq" id="XP_026732689.1"/>
    </source>
</evidence>
<organism evidence="6 7">
    <name type="scientific">Trichoplusia ni</name>
    <name type="common">Cabbage looper</name>
    <dbReference type="NCBI Taxonomy" id="7111"/>
    <lineage>
        <taxon>Eukaryota</taxon>
        <taxon>Metazoa</taxon>
        <taxon>Ecdysozoa</taxon>
        <taxon>Arthropoda</taxon>
        <taxon>Hexapoda</taxon>
        <taxon>Insecta</taxon>
        <taxon>Pterygota</taxon>
        <taxon>Neoptera</taxon>
        <taxon>Endopterygota</taxon>
        <taxon>Lepidoptera</taxon>
        <taxon>Glossata</taxon>
        <taxon>Ditrysia</taxon>
        <taxon>Noctuoidea</taxon>
        <taxon>Noctuidae</taxon>
        <taxon>Plusiinae</taxon>
        <taxon>Trichoplusia</taxon>
    </lineage>
</organism>
<dbReference type="PROSITE" id="PS00284">
    <property type="entry name" value="SERPIN"/>
    <property type="match status" value="1"/>
</dbReference>
<gene>
    <name evidence="7" type="primary">LOC113497357</name>
</gene>
<dbReference type="CTD" id="100272177"/>
<keyword evidence="4" id="KW-0732">Signal</keyword>